<keyword evidence="9" id="KW-1185">Reference proteome</keyword>
<protein>
    <submittedName>
        <fullName evidence="8">SURP and G-patch domain-containing protein 1-like protein</fullName>
    </submittedName>
</protein>
<evidence type="ECO:0000259" key="6">
    <source>
        <dbReference type="PROSITE" id="PS50128"/>
    </source>
</evidence>
<dbReference type="PANTHER" id="PTHR23340:SF0">
    <property type="entry name" value="SURP AND G-PATCH DOMAIN-CONTAINING PROTEIN 1 ISOFORM X1"/>
    <property type="match status" value="1"/>
</dbReference>
<comment type="caution">
    <text evidence="8">The sequence shown here is derived from an EMBL/GenBank/DDBJ whole genome shotgun (WGS) entry which is preliminary data.</text>
</comment>
<dbReference type="InterPro" id="IPR040169">
    <property type="entry name" value="SUGP1/2"/>
</dbReference>
<dbReference type="Pfam" id="PF01585">
    <property type="entry name" value="G-patch"/>
    <property type="match status" value="1"/>
</dbReference>
<keyword evidence="4" id="KW-0539">Nucleus</keyword>
<gene>
    <name evidence="8" type="ORF">FCM35_KLT09006</name>
</gene>
<name>A0A833QW34_9POAL</name>
<feature type="compositionally biased region" description="Polar residues" evidence="5">
    <location>
        <begin position="207"/>
        <end position="223"/>
    </location>
</feature>
<feature type="domain" description="SURP motif" evidence="6">
    <location>
        <begin position="149"/>
        <end position="192"/>
    </location>
</feature>
<feature type="compositionally biased region" description="Low complexity" evidence="5">
    <location>
        <begin position="247"/>
        <end position="261"/>
    </location>
</feature>
<dbReference type="InterPro" id="IPR000061">
    <property type="entry name" value="Surp"/>
</dbReference>
<dbReference type="EMBL" id="SWLB01000019">
    <property type="protein sequence ID" value="KAF3325926.1"/>
    <property type="molecule type" value="Genomic_DNA"/>
</dbReference>
<feature type="compositionally biased region" description="Basic and acidic residues" evidence="5">
    <location>
        <begin position="272"/>
        <end position="292"/>
    </location>
</feature>
<keyword evidence="2" id="KW-0507">mRNA processing</keyword>
<dbReference type="SMART" id="SM00443">
    <property type="entry name" value="G_patch"/>
    <property type="match status" value="1"/>
</dbReference>
<evidence type="ECO:0000256" key="5">
    <source>
        <dbReference type="SAM" id="MobiDB-lite"/>
    </source>
</evidence>
<dbReference type="SUPFAM" id="SSF109905">
    <property type="entry name" value="Surp module (SWAP domain)"/>
    <property type="match status" value="1"/>
</dbReference>
<dbReference type="InterPro" id="IPR035967">
    <property type="entry name" value="SWAP/Surp_sf"/>
</dbReference>
<organism evidence="8 9">
    <name type="scientific">Carex littledalei</name>
    <dbReference type="NCBI Taxonomy" id="544730"/>
    <lineage>
        <taxon>Eukaryota</taxon>
        <taxon>Viridiplantae</taxon>
        <taxon>Streptophyta</taxon>
        <taxon>Embryophyta</taxon>
        <taxon>Tracheophyta</taxon>
        <taxon>Spermatophyta</taxon>
        <taxon>Magnoliopsida</taxon>
        <taxon>Liliopsida</taxon>
        <taxon>Poales</taxon>
        <taxon>Cyperaceae</taxon>
        <taxon>Cyperoideae</taxon>
        <taxon>Cariceae</taxon>
        <taxon>Carex</taxon>
        <taxon>Carex subgen. Euthyceras</taxon>
    </lineage>
</organism>
<dbReference type="Proteomes" id="UP000623129">
    <property type="component" value="Unassembled WGS sequence"/>
</dbReference>
<sequence length="474" mass="51773">MAKDLFANDGSFMEKFKQMQNVMEEKSNSVSTKPPVSSVPPMVPAKPSVVLNKRPLDQKGSIMKKPDQSTGTGSGATGKLAFSLKSKSKVVTAPVGFGMDEEDDEGDNGVSPHEPAKRHKMDQGLGSENGVVAETGVPSLPSDYTVRKVIDRLANLVAKNGRQHEHVTRQRNPGDTPFKFLFDKNCSEYKYYEYRLHEEEKALAQFDSHSASSHHVNNTSTAGWSGGSQRGRPQQKSYQTPAAALYGSSQEAGSSGSASGPPSDPVAMMEFYMKKAAEEEKRRPHRLSKDEMPPPPSLQASGSGKKGHHMGDFIPQEELEKFMARCNDAAALKAAEEAAQKAKIQADNIGHKLLSKMGWKEGEGLGSGKSGRSDPVMAGDVKKDNLGVGAVKPGEVSAEDDIYEQYKKRMMLGYKHRPNPLDKLRTYYYDCVALASALLDAEKTSAKKKMAWYSDHSQKSTTIRRVFSMIGTSC</sequence>
<dbReference type="SMART" id="SM00648">
    <property type="entry name" value="SWAP"/>
    <property type="match status" value="1"/>
</dbReference>
<reference evidence="8" key="1">
    <citation type="submission" date="2020-01" db="EMBL/GenBank/DDBJ databases">
        <title>Genome sequence of Kobresia littledalei, the first chromosome-level genome in the family Cyperaceae.</title>
        <authorList>
            <person name="Qu G."/>
        </authorList>
    </citation>
    <scope>NUCLEOTIDE SEQUENCE</scope>
    <source>
        <strain evidence="8">C.B.Clarke</strain>
        <tissue evidence="8">Leaf</tissue>
    </source>
</reference>
<dbReference type="InterPro" id="IPR000467">
    <property type="entry name" value="G_patch_dom"/>
</dbReference>
<feature type="region of interest" description="Disordered" evidence="5">
    <location>
        <begin position="23"/>
        <end position="83"/>
    </location>
</feature>
<evidence type="ECO:0000313" key="8">
    <source>
        <dbReference type="EMBL" id="KAF3325926.1"/>
    </source>
</evidence>
<dbReference type="GO" id="GO:0008380">
    <property type="term" value="P:RNA splicing"/>
    <property type="evidence" value="ECO:0007669"/>
    <property type="project" value="UniProtKB-KW"/>
</dbReference>
<keyword evidence="3" id="KW-0508">mRNA splicing</keyword>
<feature type="region of interest" description="Disordered" evidence="5">
    <location>
        <begin position="207"/>
        <end position="311"/>
    </location>
</feature>
<dbReference type="GO" id="GO:0006397">
    <property type="term" value="P:mRNA processing"/>
    <property type="evidence" value="ECO:0007669"/>
    <property type="project" value="UniProtKB-KW"/>
</dbReference>
<dbReference type="GO" id="GO:0003723">
    <property type="term" value="F:RNA binding"/>
    <property type="evidence" value="ECO:0007669"/>
    <property type="project" value="InterPro"/>
</dbReference>
<evidence type="ECO:0000256" key="4">
    <source>
        <dbReference type="ARBA" id="ARBA00023242"/>
    </source>
</evidence>
<accession>A0A833QW34</accession>
<dbReference type="AlphaFoldDB" id="A0A833QW34"/>
<dbReference type="OrthoDB" id="4822at2759"/>
<evidence type="ECO:0000256" key="2">
    <source>
        <dbReference type="ARBA" id="ARBA00022664"/>
    </source>
</evidence>
<dbReference type="PANTHER" id="PTHR23340">
    <property type="entry name" value="ARGININE/SERINE RICH SPLICING FACTOR SF4/14"/>
    <property type="match status" value="1"/>
</dbReference>
<proteinExistence type="predicted"/>
<comment type="subcellular location">
    <subcellularLocation>
        <location evidence="1">Nucleus</location>
    </subcellularLocation>
</comment>
<evidence type="ECO:0000256" key="3">
    <source>
        <dbReference type="ARBA" id="ARBA00023187"/>
    </source>
</evidence>
<feature type="domain" description="G-patch" evidence="7">
    <location>
        <begin position="346"/>
        <end position="393"/>
    </location>
</feature>
<evidence type="ECO:0000313" key="9">
    <source>
        <dbReference type="Proteomes" id="UP000623129"/>
    </source>
</evidence>
<dbReference type="PROSITE" id="PS50174">
    <property type="entry name" value="G_PATCH"/>
    <property type="match status" value="1"/>
</dbReference>
<dbReference type="GO" id="GO:0005654">
    <property type="term" value="C:nucleoplasm"/>
    <property type="evidence" value="ECO:0007669"/>
    <property type="project" value="TreeGrafter"/>
</dbReference>
<feature type="compositionally biased region" description="Polar residues" evidence="5">
    <location>
        <begin position="231"/>
        <end position="240"/>
    </location>
</feature>
<evidence type="ECO:0000256" key="1">
    <source>
        <dbReference type="ARBA" id="ARBA00004123"/>
    </source>
</evidence>
<dbReference type="Gene3D" id="1.10.10.790">
    <property type="entry name" value="Surp module"/>
    <property type="match status" value="1"/>
</dbReference>
<dbReference type="Pfam" id="PF01805">
    <property type="entry name" value="Surp"/>
    <property type="match status" value="1"/>
</dbReference>
<dbReference type="PROSITE" id="PS50128">
    <property type="entry name" value="SURP"/>
    <property type="match status" value="1"/>
</dbReference>
<evidence type="ECO:0000259" key="7">
    <source>
        <dbReference type="PROSITE" id="PS50174"/>
    </source>
</evidence>
<feature type="region of interest" description="Disordered" evidence="5">
    <location>
        <begin position="97"/>
        <end position="124"/>
    </location>
</feature>